<dbReference type="EMBL" id="JBICRM010000034">
    <property type="protein sequence ID" value="MFG1709206.1"/>
    <property type="molecule type" value="Genomic_DNA"/>
</dbReference>
<reference evidence="1 2" key="1">
    <citation type="submission" date="2024-10" db="EMBL/GenBank/DDBJ databases">
        <authorList>
            <person name="Topkara A.R."/>
            <person name="Saygin H."/>
        </authorList>
    </citation>
    <scope>NUCLEOTIDE SEQUENCE [LARGE SCALE GENOMIC DNA]</scope>
    <source>
        <strain evidence="1 2">M3C6</strain>
    </source>
</reference>
<proteinExistence type="predicted"/>
<comment type="caution">
    <text evidence="1">The sequence shown here is derived from an EMBL/GenBank/DDBJ whole genome shotgun (WGS) entry which is preliminary data.</text>
</comment>
<gene>
    <name evidence="1" type="ORF">ACFLIM_39050</name>
</gene>
<accession>A0ABW7AP70</accession>
<organism evidence="1 2">
    <name type="scientific">Nonomuraea marmarensis</name>
    <dbReference type="NCBI Taxonomy" id="3351344"/>
    <lineage>
        <taxon>Bacteria</taxon>
        <taxon>Bacillati</taxon>
        <taxon>Actinomycetota</taxon>
        <taxon>Actinomycetes</taxon>
        <taxon>Streptosporangiales</taxon>
        <taxon>Streptosporangiaceae</taxon>
        <taxon>Nonomuraea</taxon>
    </lineage>
</organism>
<protein>
    <submittedName>
        <fullName evidence="1">Uncharacterized protein</fullName>
    </submittedName>
</protein>
<evidence type="ECO:0000313" key="1">
    <source>
        <dbReference type="EMBL" id="MFG1709206.1"/>
    </source>
</evidence>
<dbReference type="Proteomes" id="UP001603978">
    <property type="component" value="Unassembled WGS sequence"/>
</dbReference>
<name>A0ABW7AP70_9ACTN</name>
<dbReference type="RefSeq" id="WP_393173755.1">
    <property type="nucleotide sequence ID" value="NZ_JBICRM010000034.1"/>
</dbReference>
<sequence length="214" mass="22944">MSENTTATATPAEVKLTAEQATQLLPVYAWLTRAETPKGGSARGTASFWSFVGGMRPSIATLMALHQNEQLAGDVVISEELIEAPEIDGYPASYIYTQGTGKAVKRYTTLRQYGMFLLAVRDAEHPLAQTAGVTVSDLTKWITAVIPDAMDRIKAQRDAARKAAEKKAAGELMDNTIKDLKAAIKVAESHGLDVTAQTAMLAAFEAQQQATASK</sequence>
<keyword evidence="2" id="KW-1185">Reference proteome</keyword>
<evidence type="ECO:0000313" key="2">
    <source>
        <dbReference type="Proteomes" id="UP001603978"/>
    </source>
</evidence>